<feature type="compositionally biased region" description="Polar residues" evidence="1">
    <location>
        <begin position="547"/>
        <end position="566"/>
    </location>
</feature>
<organism evidence="2 3">
    <name type="scientific">Calocera viscosa (strain TUFC12733)</name>
    <dbReference type="NCBI Taxonomy" id="1330018"/>
    <lineage>
        <taxon>Eukaryota</taxon>
        <taxon>Fungi</taxon>
        <taxon>Dikarya</taxon>
        <taxon>Basidiomycota</taxon>
        <taxon>Agaricomycotina</taxon>
        <taxon>Dacrymycetes</taxon>
        <taxon>Dacrymycetales</taxon>
        <taxon>Dacrymycetaceae</taxon>
        <taxon>Calocera</taxon>
    </lineage>
</organism>
<gene>
    <name evidence="2" type="ORF">CALVIDRAFT_526936</name>
</gene>
<evidence type="ECO:0000256" key="1">
    <source>
        <dbReference type="SAM" id="MobiDB-lite"/>
    </source>
</evidence>
<keyword evidence="3" id="KW-1185">Reference proteome</keyword>
<evidence type="ECO:0000313" key="3">
    <source>
        <dbReference type="Proteomes" id="UP000076738"/>
    </source>
</evidence>
<dbReference type="AlphaFoldDB" id="A0A167MRG5"/>
<sequence length="643" mass="69518">MGHGTRLCLMGQAVAQRLCHGSGRGAKAASWVRPWRKGCVMDQAVAQRLCEGVMLSQRANTAITVSITTGPTTDGWAWPSNTPSHSEPAAENTWGVVTAPAVNTTSGWGQPARESTPWPTSTLPANNSTLGALLTQAQATAPGPTIGTGQTLPMGGVTGGDPFVVNTSANALVPNHPRSKDFADRLSGQTNAGDGMEVDGHTQTSAAPTSATPAAAAPSAATPASNAPASATAPSATTEPVEADEDGEDLPVPPEEVPDAILNVSSVITRGTLRAINCFVSQMYDNMVHAHHPAWQGTEACRNVFQWTATPVAKKFRDHVETSKTRTKLLVQNDVGWDEHLAPAIILLSQFKAWARRSMRPERYNAKGDLGFVWHALARVVFHPDSWGIITKAAPYGRMPGSEHYRLFVPYRLVVDEMPLKRGEFIHGLWDKYHFARKELVLWPDRPLSPSEALQAAFAEAEEPNSLWLTDKEEASLNLEFSGSEDPLEDYLRPWIEARLAEDESRPYHERYANLRALARGGRLLKYNNVIVLWRHARPFLVDVTPQDPSDMQVDSDQRAQPSSDTPAPGTDEAAAAAAAGTAAAAEDKPAPRVIQDEDEPLSHVDIPTMAAAGVEIADDYKHISVPAWMPHKEGDPDSNDDM</sequence>
<name>A0A167MRG5_CALVF</name>
<feature type="compositionally biased region" description="Low complexity" evidence="1">
    <location>
        <begin position="567"/>
        <end position="585"/>
    </location>
</feature>
<feature type="region of interest" description="Disordered" evidence="1">
    <location>
        <begin position="544"/>
        <end position="608"/>
    </location>
</feature>
<evidence type="ECO:0000313" key="2">
    <source>
        <dbReference type="EMBL" id="KZO96989.1"/>
    </source>
</evidence>
<dbReference type="EMBL" id="KV417281">
    <property type="protein sequence ID" value="KZO96989.1"/>
    <property type="molecule type" value="Genomic_DNA"/>
</dbReference>
<dbReference type="Proteomes" id="UP000076738">
    <property type="component" value="Unassembled WGS sequence"/>
</dbReference>
<protein>
    <submittedName>
        <fullName evidence="2">Uncharacterized protein</fullName>
    </submittedName>
</protein>
<feature type="compositionally biased region" description="Low complexity" evidence="1">
    <location>
        <begin position="204"/>
        <end position="238"/>
    </location>
</feature>
<proteinExistence type="predicted"/>
<reference evidence="2 3" key="1">
    <citation type="journal article" date="2016" name="Mol. Biol. Evol.">
        <title>Comparative Genomics of Early-Diverging Mushroom-Forming Fungi Provides Insights into the Origins of Lignocellulose Decay Capabilities.</title>
        <authorList>
            <person name="Nagy L.G."/>
            <person name="Riley R."/>
            <person name="Tritt A."/>
            <person name="Adam C."/>
            <person name="Daum C."/>
            <person name="Floudas D."/>
            <person name="Sun H."/>
            <person name="Yadav J.S."/>
            <person name="Pangilinan J."/>
            <person name="Larsson K.H."/>
            <person name="Matsuura K."/>
            <person name="Barry K."/>
            <person name="Labutti K."/>
            <person name="Kuo R."/>
            <person name="Ohm R.A."/>
            <person name="Bhattacharya S.S."/>
            <person name="Shirouzu T."/>
            <person name="Yoshinaga Y."/>
            <person name="Martin F.M."/>
            <person name="Grigoriev I.V."/>
            <person name="Hibbett D.S."/>
        </authorList>
    </citation>
    <scope>NUCLEOTIDE SEQUENCE [LARGE SCALE GENOMIC DNA]</scope>
    <source>
        <strain evidence="2 3">TUFC12733</strain>
    </source>
</reference>
<accession>A0A167MRG5</accession>
<feature type="region of interest" description="Disordered" evidence="1">
    <location>
        <begin position="172"/>
        <end position="255"/>
    </location>
</feature>